<sequence length="190" mass="20992">MSGPKNVDLTRGPVNYEGWRLSLTFRYLIKDSSGWADGKYQPMSFTAEIRGLSITVSGNKYNGLKSITTLRSNQYYGRVWAPTILVGQINNAVLWMTLQSALQHVTKTSVMPLHNISICNGDMSDGHASSGLSGLYQPFRGTQAKQAEVKDEGQITQHLRQRLTSLVTHNAPSTAFLPNREKKTCLDACA</sequence>
<name>A0AAE1DJG3_9GAST</name>
<dbReference type="Proteomes" id="UP001283361">
    <property type="component" value="Unassembled WGS sequence"/>
</dbReference>
<proteinExistence type="predicted"/>
<organism evidence="1 2">
    <name type="scientific">Elysia crispata</name>
    <name type="common">lettuce slug</name>
    <dbReference type="NCBI Taxonomy" id="231223"/>
    <lineage>
        <taxon>Eukaryota</taxon>
        <taxon>Metazoa</taxon>
        <taxon>Spiralia</taxon>
        <taxon>Lophotrochozoa</taxon>
        <taxon>Mollusca</taxon>
        <taxon>Gastropoda</taxon>
        <taxon>Heterobranchia</taxon>
        <taxon>Euthyneura</taxon>
        <taxon>Panpulmonata</taxon>
        <taxon>Sacoglossa</taxon>
        <taxon>Placobranchoidea</taxon>
        <taxon>Plakobranchidae</taxon>
        <taxon>Elysia</taxon>
    </lineage>
</organism>
<evidence type="ECO:0000313" key="1">
    <source>
        <dbReference type="EMBL" id="KAK3772742.1"/>
    </source>
</evidence>
<dbReference type="AlphaFoldDB" id="A0AAE1DJG3"/>
<keyword evidence="2" id="KW-1185">Reference proteome</keyword>
<comment type="caution">
    <text evidence="1">The sequence shown here is derived from an EMBL/GenBank/DDBJ whole genome shotgun (WGS) entry which is preliminary data.</text>
</comment>
<protein>
    <submittedName>
        <fullName evidence="1">Uncharacterized protein</fullName>
    </submittedName>
</protein>
<evidence type="ECO:0000313" key="2">
    <source>
        <dbReference type="Proteomes" id="UP001283361"/>
    </source>
</evidence>
<reference evidence="1" key="1">
    <citation type="journal article" date="2023" name="G3 (Bethesda)">
        <title>A reference genome for the long-term kleptoplast-retaining sea slug Elysia crispata morphotype clarki.</title>
        <authorList>
            <person name="Eastman K.E."/>
            <person name="Pendleton A.L."/>
            <person name="Shaikh M.A."/>
            <person name="Suttiyut T."/>
            <person name="Ogas R."/>
            <person name="Tomko P."/>
            <person name="Gavelis G."/>
            <person name="Widhalm J.R."/>
            <person name="Wisecaver J.H."/>
        </authorList>
    </citation>
    <scope>NUCLEOTIDE SEQUENCE</scope>
    <source>
        <strain evidence="1">ECLA1</strain>
    </source>
</reference>
<accession>A0AAE1DJG3</accession>
<gene>
    <name evidence="1" type="ORF">RRG08_013435</name>
</gene>
<dbReference type="EMBL" id="JAWDGP010003607">
    <property type="protein sequence ID" value="KAK3772742.1"/>
    <property type="molecule type" value="Genomic_DNA"/>
</dbReference>